<name>A0ABW7TT13_9NOCA</name>
<organism evidence="2 3">
    <name type="scientific">Nocardia carnea</name>
    <dbReference type="NCBI Taxonomy" id="37328"/>
    <lineage>
        <taxon>Bacteria</taxon>
        <taxon>Bacillati</taxon>
        <taxon>Actinomycetota</taxon>
        <taxon>Actinomycetes</taxon>
        <taxon>Mycobacteriales</taxon>
        <taxon>Nocardiaceae</taxon>
        <taxon>Nocardia</taxon>
    </lineage>
</organism>
<gene>
    <name evidence="2" type="ORF">ACH4WX_25990</name>
</gene>
<dbReference type="Proteomes" id="UP001611263">
    <property type="component" value="Unassembled WGS sequence"/>
</dbReference>
<accession>A0ABW7TT13</accession>
<evidence type="ECO:0000313" key="3">
    <source>
        <dbReference type="Proteomes" id="UP001611263"/>
    </source>
</evidence>
<sequence>MRGLTFRGAVSSEVVRASRRCACPSPTCAPTTPKEPMMKTSNDSHARNVRIAADEAAIRRQIGKLIEGLQAGDLAAVQEVYTTDIVSFDIEPPLQHVGTAAKLENWARVFQAFEQVTYEVRDLAVTVGDDVAFGYAFARLSGKLKSGSATNGMWVRVTYGMQKIDGTWLIAHDQVSVPLDVASGRGAVDLEP</sequence>
<dbReference type="SUPFAM" id="SSF54427">
    <property type="entry name" value="NTF2-like"/>
    <property type="match status" value="1"/>
</dbReference>
<comment type="caution">
    <text evidence="2">The sequence shown here is derived from an EMBL/GenBank/DDBJ whole genome shotgun (WGS) entry which is preliminary data.</text>
</comment>
<evidence type="ECO:0000259" key="1">
    <source>
        <dbReference type="Pfam" id="PF13474"/>
    </source>
</evidence>
<dbReference type="InterPro" id="IPR032710">
    <property type="entry name" value="NTF2-like_dom_sf"/>
</dbReference>
<keyword evidence="3" id="KW-1185">Reference proteome</keyword>
<dbReference type="RefSeq" id="WP_396890874.1">
    <property type="nucleotide sequence ID" value="NZ_JBIRUQ010000007.1"/>
</dbReference>
<proteinExistence type="predicted"/>
<dbReference type="Pfam" id="PF13474">
    <property type="entry name" value="SnoaL_3"/>
    <property type="match status" value="1"/>
</dbReference>
<feature type="domain" description="SnoaL-like" evidence="1">
    <location>
        <begin position="63"/>
        <end position="179"/>
    </location>
</feature>
<protein>
    <submittedName>
        <fullName evidence="2">YybH family protein</fullName>
    </submittedName>
</protein>
<evidence type="ECO:0000313" key="2">
    <source>
        <dbReference type="EMBL" id="MFI1464189.1"/>
    </source>
</evidence>
<dbReference type="Gene3D" id="3.10.450.50">
    <property type="match status" value="1"/>
</dbReference>
<reference evidence="2 3" key="1">
    <citation type="submission" date="2024-10" db="EMBL/GenBank/DDBJ databases">
        <title>The Natural Products Discovery Center: Release of the First 8490 Sequenced Strains for Exploring Actinobacteria Biosynthetic Diversity.</title>
        <authorList>
            <person name="Kalkreuter E."/>
            <person name="Kautsar S.A."/>
            <person name="Yang D."/>
            <person name="Bader C.D."/>
            <person name="Teijaro C.N."/>
            <person name="Fluegel L."/>
            <person name="Davis C.M."/>
            <person name="Simpson J.R."/>
            <person name="Lauterbach L."/>
            <person name="Steele A.D."/>
            <person name="Gui C."/>
            <person name="Meng S."/>
            <person name="Li G."/>
            <person name="Viehrig K."/>
            <person name="Ye F."/>
            <person name="Su P."/>
            <person name="Kiefer A.F."/>
            <person name="Nichols A."/>
            <person name="Cepeda A.J."/>
            <person name="Yan W."/>
            <person name="Fan B."/>
            <person name="Jiang Y."/>
            <person name="Adhikari A."/>
            <person name="Zheng C.-J."/>
            <person name="Schuster L."/>
            <person name="Cowan T.M."/>
            <person name="Smanski M.J."/>
            <person name="Chevrette M.G."/>
            <person name="De Carvalho L.P.S."/>
            <person name="Shen B."/>
        </authorList>
    </citation>
    <scope>NUCLEOTIDE SEQUENCE [LARGE SCALE GENOMIC DNA]</scope>
    <source>
        <strain evidence="2 3">NPDC020568</strain>
    </source>
</reference>
<dbReference type="InterPro" id="IPR037401">
    <property type="entry name" value="SnoaL-like"/>
</dbReference>
<dbReference type="EMBL" id="JBIRUQ010000007">
    <property type="protein sequence ID" value="MFI1464189.1"/>
    <property type="molecule type" value="Genomic_DNA"/>
</dbReference>